<sequence>MSSTDWRFPSVDGGEEDGVNDPLQSYFVGLSSLAREVIQNSLDAGLDNGQPVVVEFALNRIPTHEFPDRSRLLQVLRAARTQSSGEEKAGRLYDEAIEVLEADELEVLSITDRNTTGLTGAEGETAGNWHRLVRQQGGSGKHGGAGGSFGIGKGAPFALSRIRTVFYATRTADGVAFLGKARLSSFIDQDHDLKRGTGFFGHAVQLRGHTTIESIRQEEGMPARFGPPTERGTSIHIPGCVQLGESWHQDITRAVVENFWAAIHCGRLEVRLPGAGLVISSATLDEIIQHHLADNETLGFHYRALRDVPARVQELRHLGRVRFHLLVEKGAPRRTMMMRRPLMVVEQRTSTFNLEFAGVLICDDERGNRLLRDMEPPEHNKWDPNRAPDSREAGRALKELVAFIRETLREQIPKQDATPERIPALESLLPRADDDLIVQQAHSPRTKDQVTEQETGALRARPDEGRVRVRNTDRPHTVRVPSPSGSAGNRPPRGEKKEGEPSSGGTKKPSTPTGSKSAKPGKAALVQARAWPVARDGGYVYQVVLHADGAGTGDVRLTLQGDGTTYAPHIREARDMEGRLLQTSGQTIHGVPLDAAAPTRLLVRLTQGGRYRLGVTEAE</sequence>
<evidence type="ECO:0008006" key="4">
    <source>
        <dbReference type="Google" id="ProtNLM"/>
    </source>
</evidence>
<dbReference type="RefSeq" id="WP_380040462.1">
    <property type="nucleotide sequence ID" value="NZ_JBHSEH010000018.1"/>
</dbReference>
<reference evidence="3" key="1">
    <citation type="journal article" date="2019" name="Int. J. Syst. Evol. Microbiol.">
        <title>The Global Catalogue of Microorganisms (GCM) 10K type strain sequencing project: providing services to taxonomists for standard genome sequencing and annotation.</title>
        <authorList>
            <consortium name="The Broad Institute Genomics Platform"/>
            <consortium name="The Broad Institute Genome Sequencing Center for Infectious Disease"/>
            <person name="Wu L."/>
            <person name="Ma J."/>
        </authorList>
    </citation>
    <scope>NUCLEOTIDE SEQUENCE [LARGE SCALE GENOMIC DNA]</scope>
    <source>
        <strain evidence="3">CCUG 56029</strain>
    </source>
</reference>
<accession>A0ABV8XRC1</accession>
<keyword evidence="3" id="KW-1185">Reference proteome</keyword>
<evidence type="ECO:0000313" key="3">
    <source>
        <dbReference type="Proteomes" id="UP001595998"/>
    </source>
</evidence>
<proteinExistence type="predicted"/>
<protein>
    <recommendedName>
        <fullName evidence="4">Histidine kinase/DNA gyrase B/HSP90-like ATPase</fullName>
    </recommendedName>
</protein>
<comment type="caution">
    <text evidence="2">The sequence shown here is derived from an EMBL/GenBank/DDBJ whole genome shotgun (WGS) entry which is preliminary data.</text>
</comment>
<evidence type="ECO:0000256" key="1">
    <source>
        <dbReference type="SAM" id="MobiDB-lite"/>
    </source>
</evidence>
<name>A0ABV8XRC1_9DEIO</name>
<gene>
    <name evidence="2" type="ORF">ACFOZ9_13400</name>
</gene>
<feature type="compositionally biased region" description="Basic and acidic residues" evidence="1">
    <location>
        <begin position="460"/>
        <end position="476"/>
    </location>
</feature>
<dbReference type="Proteomes" id="UP001595998">
    <property type="component" value="Unassembled WGS sequence"/>
</dbReference>
<organism evidence="2 3">
    <name type="scientific">Deinococcus navajonensis</name>
    <dbReference type="NCBI Taxonomy" id="309884"/>
    <lineage>
        <taxon>Bacteria</taxon>
        <taxon>Thermotogati</taxon>
        <taxon>Deinococcota</taxon>
        <taxon>Deinococci</taxon>
        <taxon>Deinococcales</taxon>
        <taxon>Deinococcaceae</taxon>
        <taxon>Deinococcus</taxon>
    </lineage>
</organism>
<dbReference type="EMBL" id="JBHSEH010000018">
    <property type="protein sequence ID" value="MFC4427207.1"/>
    <property type="molecule type" value="Genomic_DNA"/>
</dbReference>
<feature type="region of interest" description="Disordered" evidence="1">
    <location>
        <begin position="440"/>
        <end position="523"/>
    </location>
</feature>
<evidence type="ECO:0000313" key="2">
    <source>
        <dbReference type="EMBL" id="MFC4427207.1"/>
    </source>
</evidence>